<keyword evidence="1" id="KW-0812">Transmembrane</keyword>
<keyword evidence="1" id="KW-0472">Membrane</keyword>
<evidence type="ECO:0000256" key="1">
    <source>
        <dbReference type="SAM" id="Phobius"/>
    </source>
</evidence>
<organism evidence="2 3">
    <name type="scientific">Vicia faba</name>
    <name type="common">Broad bean</name>
    <name type="synonym">Faba vulgaris</name>
    <dbReference type="NCBI Taxonomy" id="3906"/>
    <lineage>
        <taxon>Eukaryota</taxon>
        <taxon>Viridiplantae</taxon>
        <taxon>Streptophyta</taxon>
        <taxon>Embryophyta</taxon>
        <taxon>Tracheophyta</taxon>
        <taxon>Spermatophyta</taxon>
        <taxon>Magnoliopsida</taxon>
        <taxon>eudicotyledons</taxon>
        <taxon>Gunneridae</taxon>
        <taxon>Pentapetalae</taxon>
        <taxon>rosids</taxon>
        <taxon>fabids</taxon>
        <taxon>Fabales</taxon>
        <taxon>Fabaceae</taxon>
        <taxon>Papilionoideae</taxon>
        <taxon>50 kb inversion clade</taxon>
        <taxon>NPAAA clade</taxon>
        <taxon>Hologalegina</taxon>
        <taxon>IRL clade</taxon>
        <taxon>Fabeae</taxon>
        <taxon>Vicia</taxon>
    </lineage>
</organism>
<keyword evidence="1" id="KW-1133">Transmembrane helix</keyword>
<name>A0AAV0YMY3_VICFA</name>
<proteinExistence type="predicted"/>
<protein>
    <submittedName>
        <fullName evidence="2">Uncharacterized protein</fullName>
    </submittedName>
</protein>
<evidence type="ECO:0000313" key="2">
    <source>
        <dbReference type="EMBL" id="CAI8587471.1"/>
    </source>
</evidence>
<reference evidence="2 3" key="1">
    <citation type="submission" date="2023-01" db="EMBL/GenBank/DDBJ databases">
        <authorList>
            <person name="Kreplak J."/>
        </authorList>
    </citation>
    <scope>NUCLEOTIDE SEQUENCE [LARGE SCALE GENOMIC DNA]</scope>
</reference>
<evidence type="ECO:0000313" key="3">
    <source>
        <dbReference type="Proteomes" id="UP001157006"/>
    </source>
</evidence>
<sequence>MISVSHQTNTSVNKNQQIIQENKIESCDLSVIAIPVRGGSIGGSPAARGGDGGDGQRDRRIRCFTAACKLFGTIVISFSSFLFYLENKVRKFIN</sequence>
<dbReference type="EMBL" id="OX451736">
    <property type="protein sequence ID" value="CAI8587471.1"/>
    <property type="molecule type" value="Genomic_DNA"/>
</dbReference>
<dbReference type="AlphaFoldDB" id="A0AAV0YMY3"/>
<gene>
    <name evidence="2" type="ORF">VFH_I301120</name>
</gene>
<accession>A0AAV0YMY3</accession>
<dbReference type="Proteomes" id="UP001157006">
    <property type="component" value="Chromosome 1L"/>
</dbReference>
<feature type="transmembrane region" description="Helical" evidence="1">
    <location>
        <begin position="66"/>
        <end position="85"/>
    </location>
</feature>
<keyword evidence="3" id="KW-1185">Reference proteome</keyword>